<accession>W0DKC1</accession>
<keyword evidence="1" id="KW-0547">Nucleotide-binding</keyword>
<dbReference type="UniPathway" id="UPA00544"/>
<dbReference type="Gene3D" id="3.30.420.40">
    <property type="match status" value="2"/>
</dbReference>
<dbReference type="Pfam" id="PF03702">
    <property type="entry name" value="AnmK"/>
    <property type="match status" value="1"/>
</dbReference>
<keyword evidence="1 2" id="KW-0418">Kinase</keyword>
<dbReference type="RefSeq" id="WP_006746083.1">
    <property type="nucleotide sequence ID" value="NZ_CP007029.1"/>
</dbReference>
<organism evidence="2 3">
    <name type="scientific">Thioalkalivibrio paradoxus ARh 1</name>
    <dbReference type="NCBI Taxonomy" id="713585"/>
    <lineage>
        <taxon>Bacteria</taxon>
        <taxon>Pseudomonadati</taxon>
        <taxon>Pseudomonadota</taxon>
        <taxon>Gammaproteobacteria</taxon>
        <taxon>Chromatiales</taxon>
        <taxon>Ectothiorhodospiraceae</taxon>
        <taxon>Thioalkalivibrio</taxon>
    </lineage>
</organism>
<dbReference type="PANTHER" id="PTHR30605">
    <property type="entry name" value="ANHYDRO-N-ACETYLMURAMIC ACID KINASE"/>
    <property type="match status" value="1"/>
</dbReference>
<dbReference type="GO" id="GO:0016773">
    <property type="term" value="F:phosphotransferase activity, alcohol group as acceptor"/>
    <property type="evidence" value="ECO:0007669"/>
    <property type="project" value="UniProtKB-UniRule"/>
</dbReference>
<dbReference type="EC" id="2.7.1.170" evidence="1"/>
<dbReference type="EMBL" id="CP007029">
    <property type="protein sequence ID" value="AHE97340.1"/>
    <property type="molecule type" value="Genomic_DNA"/>
</dbReference>
<dbReference type="NCBIfam" id="NF007139">
    <property type="entry name" value="PRK09585.1-3"/>
    <property type="match status" value="1"/>
</dbReference>
<comment type="catalytic activity">
    <reaction evidence="1">
        <text>1,6-anhydro-N-acetyl-beta-muramate + ATP + H2O = N-acetyl-D-muramate 6-phosphate + ADP + H(+)</text>
        <dbReference type="Rhea" id="RHEA:24952"/>
        <dbReference type="ChEBI" id="CHEBI:15377"/>
        <dbReference type="ChEBI" id="CHEBI:15378"/>
        <dbReference type="ChEBI" id="CHEBI:30616"/>
        <dbReference type="ChEBI" id="CHEBI:58690"/>
        <dbReference type="ChEBI" id="CHEBI:58722"/>
        <dbReference type="ChEBI" id="CHEBI:456216"/>
        <dbReference type="EC" id="2.7.1.170"/>
    </reaction>
</comment>
<dbReference type="InterPro" id="IPR005338">
    <property type="entry name" value="Anhydro_N_Ac-Mur_kinase"/>
</dbReference>
<dbReference type="GO" id="GO:0009254">
    <property type="term" value="P:peptidoglycan turnover"/>
    <property type="evidence" value="ECO:0007669"/>
    <property type="project" value="UniProtKB-UniRule"/>
</dbReference>
<keyword evidence="1" id="KW-0067">ATP-binding</keyword>
<dbReference type="HOGENOM" id="CLU_038782_0_0_6"/>
<comment type="pathway">
    <text evidence="1">Amino-sugar metabolism; 1,6-anhydro-N-acetylmuramate degradation.</text>
</comment>
<dbReference type="GO" id="GO:0097175">
    <property type="term" value="P:1,6-anhydro-N-acetyl-beta-muramic acid catabolic process"/>
    <property type="evidence" value="ECO:0007669"/>
    <property type="project" value="UniProtKB-UniRule"/>
</dbReference>
<dbReference type="InterPro" id="IPR043129">
    <property type="entry name" value="ATPase_NBD"/>
</dbReference>
<comment type="pathway">
    <text evidence="1">Cell wall biogenesis; peptidoglycan recycling.</text>
</comment>
<comment type="similarity">
    <text evidence="1">Belongs to the anhydro-N-acetylmuramic acid kinase family.</text>
</comment>
<dbReference type="HAMAP" id="MF_01270">
    <property type="entry name" value="AnhMurNAc_kinase"/>
    <property type="match status" value="1"/>
</dbReference>
<dbReference type="STRING" id="713585.THITH_02550"/>
<reference evidence="2 3" key="1">
    <citation type="submission" date="2013-12" db="EMBL/GenBank/DDBJ databases">
        <authorList>
            <consortium name="DOE Joint Genome Institute"/>
            <person name="Muyzer G."/>
            <person name="Huntemann M."/>
            <person name="Han J."/>
            <person name="Chen A."/>
            <person name="Kyrpides N."/>
            <person name="Mavromatis K."/>
            <person name="Markowitz V."/>
            <person name="Palaniappan K."/>
            <person name="Ivanova N."/>
            <person name="Schaumberg A."/>
            <person name="Pati A."/>
            <person name="Liolios K."/>
            <person name="Nordberg H.P."/>
            <person name="Cantor M.N."/>
            <person name="Hua S.X."/>
            <person name="Woyke T."/>
        </authorList>
    </citation>
    <scope>NUCLEOTIDE SEQUENCE [LARGE SCALE GENOMIC DNA]</scope>
    <source>
        <strain evidence="2 3">ARh 1</strain>
    </source>
</reference>
<evidence type="ECO:0000256" key="1">
    <source>
        <dbReference type="HAMAP-Rule" id="MF_01270"/>
    </source>
</evidence>
<sequence length="379" mass="39975">MPQLYLGLISGTSRDGVEAALAAAQGPLGWQVCAHRHHPYPDTVASELSRLTLAARAGYREIGELDARIGEVFADAAIALLREASVRPEQVRAIGSHGQTLYHAPRGNPPFTWQIGDPFRIAERTGIDTVALFRQRDIAAGGEGAPLACGLHAACFSHQSRARAVVNIGGISNITWLRPGQPVLGYDCGPGNTLLDAWIREHRGLPFDSGGRWAAEGRIHPELLKALREDPFFTAPAPKTTGPEYFSPDWLAARLPQFDPLAPAEVQATLTALTASAIADAVHAGCPPGRACEVLICGGGVRNTTLVRQLERRLGDIPVSETGALGLPADQVEAAAFAWLARQTIDARAGNLPEVTGASGPRILGCVIPGRAPPPAASG</sequence>
<protein>
    <recommendedName>
        <fullName evidence="1">Anhydro-N-acetylmuramic acid kinase</fullName>
        <ecNumber evidence="1">2.7.1.170</ecNumber>
    </recommendedName>
    <alternativeName>
        <fullName evidence="1">AnhMurNAc kinase</fullName>
    </alternativeName>
</protein>
<gene>
    <name evidence="1" type="primary">anmK</name>
    <name evidence="2" type="ORF">THITH_02550</name>
</gene>
<evidence type="ECO:0000313" key="2">
    <source>
        <dbReference type="EMBL" id="AHE97340.1"/>
    </source>
</evidence>
<keyword evidence="3" id="KW-1185">Reference proteome</keyword>
<dbReference type="GO" id="GO:0005524">
    <property type="term" value="F:ATP binding"/>
    <property type="evidence" value="ECO:0007669"/>
    <property type="project" value="UniProtKB-UniRule"/>
</dbReference>
<keyword evidence="1" id="KW-0119">Carbohydrate metabolism</keyword>
<feature type="binding site" evidence="1">
    <location>
        <begin position="11"/>
        <end position="18"/>
    </location>
    <ligand>
        <name>ATP</name>
        <dbReference type="ChEBI" id="CHEBI:30616"/>
    </ligand>
</feature>
<proteinExistence type="inferred from homology"/>
<dbReference type="CDD" id="cd24050">
    <property type="entry name" value="ASKHA_NBD_ANMK"/>
    <property type="match status" value="1"/>
</dbReference>
<dbReference type="AlphaFoldDB" id="W0DKC1"/>
<comment type="function">
    <text evidence="1">Catalyzes the specific phosphorylation of 1,6-anhydro-N-acetylmuramic acid (anhMurNAc) with the simultaneous cleavage of the 1,6-anhydro ring, generating MurNAc-6-P. Is required for the utilization of anhMurNAc either imported from the medium or derived from its own cell wall murein, and thus plays a role in cell wall recycling.</text>
</comment>
<dbReference type="GO" id="GO:0016301">
    <property type="term" value="F:kinase activity"/>
    <property type="evidence" value="ECO:0007669"/>
    <property type="project" value="UniProtKB-KW"/>
</dbReference>
<dbReference type="SUPFAM" id="SSF53067">
    <property type="entry name" value="Actin-like ATPase domain"/>
    <property type="match status" value="1"/>
</dbReference>
<dbReference type="KEGG" id="tti:THITH_02550"/>
<name>W0DKC1_9GAMM</name>
<dbReference type="PANTHER" id="PTHR30605:SF0">
    <property type="entry name" value="ANHYDRO-N-ACETYLMURAMIC ACID KINASE"/>
    <property type="match status" value="1"/>
</dbReference>
<dbReference type="OrthoDB" id="9763949at2"/>
<evidence type="ECO:0000313" key="3">
    <source>
        <dbReference type="Proteomes" id="UP000005289"/>
    </source>
</evidence>
<dbReference type="UniPathway" id="UPA00343"/>
<dbReference type="GO" id="GO:0006040">
    <property type="term" value="P:amino sugar metabolic process"/>
    <property type="evidence" value="ECO:0007669"/>
    <property type="project" value="InterPro"/>
</dbReference>
<dbReference type="Proteomes" id="UP000005289">
    <property type="component" value="Chromosome"/>
</dbReference>
<keyword evidence="1" id="KW-0808">Transferase</keyword>